<dbReference type="InterPro" id="IPR011961">
    <property type="entry name" value="RimM"/>
</dbReference>
<evidence type="ECO:0000256" key="2">
    <source>
        <dbReference type="ARBA" id="ARBA00022517"/>
    </source>
</evidence>
<dbReference type="GO" id="GO:0042274">
    <property type="term" value="P:ribosomal small subunit biogenesis"/>
    <property type="evidence" value="ECO:0007669"/>
    <property type="project" value="UniProtKB-UniRule"/>
</dbReference>
<dbReference type="GO" id="GO:0043022">
    <property type="term" value="F:ribosome binding"/>
    <property type="evidence" value="ECO:0007669"/>
    <property type="project" value="InterPro"/>
</dbReference>
<dbReference type="STRING" id="1432562.WN59_00135"/>
<gene>
    <name evidence="5" type="primary">rimM</name>
    <name evidence="8" type="ORF">WN59_00135</name>
</gene>
<dbReference type="HAMAP" id="MF_00014">
    <property type="entry name" value="Ribosome_mat_RimM"/>
    <property type="match status" value="1"/>
</dbReference>
<protein>
    <recommendedName>
        <fullName evidence="5">Ribosome maturation factor RimM</fullName>
    </recommendedName>
</protein>
<feature type="domain" description="Ribosome maturation factor RimM PRC barrel" evidence="7">
    <location>
        <begin position="96"/>
        <end position="161"/>
    </location>
</feature>
<dbReference type="RefSeq" id="WP_046510793.1">
    <property type="nucleotide sequence ID" value="NZ_LAYZ01000001.1"/>
</dbReference>
<name>A0A0M2SQN7_9STAP</name>
<dbReference type="InterPro" id="IPR056792">
    <property type="entry name" value="PRC_RimM"/>
</dbReference>
<dbReference type="GO" id="GO:0005737">
    <property type="term" value="C:cytoplasm"/>
    <property type="evidence" value="ECO:0007669"/>
    <property type="project" value="UniProtKB-SubCell"/>
</dbReference>
<dbReference type="EMBL" id="LAYZ01000001">
    <property type="protein sequence ID" value="KKK35287.1"/>
    <property type="molecule type" value="Genomic_DNA"/>
</dbReference>
<dbReference type="NCBIfam" id="TIGR02273">
    <property type="entry name" value="16S_RimM"/>
    <property type="match status" value="1"/>
</dbReference>
<feature type="domain" description="RimM N-terminal" evidence="6">
    <location>
        <begin position="5"/>
        <end position="81"/>
    </location>
</feature>
<dbReference type="Pfam" id="PF01782">
    <property type="entry name" value="RimM"/>
    <property type="match status" value="1"/>
</dbReference>
<reference evidence="8 9" key="1">
    <citation type="submission" date="2015-04" db="EMBL/GenBank/DDBJ databases">
        <title>Taxonomic description and genome sequence of Salinicoccus sediminis sp. nov., a novel hyper halotolerant bacterium isolated from marine sediment.</title>
        <authorList>
            <person name="Mathan Kumar R."/>
            <person name="Kaur G."/>
            <person name="Kumar N."/>
            <person name="Kumar A."/>
            <person name="Singh N.K."/>
            <person name="Kaur N."/>
            <person name="Mayilraj S."/>
        </authorList>
    </citation>
    <scope>NUCLEOTIDE SEQUENCE [LARGE SCALE GENOMIC DNA]</scope>
    <source>
        <strain evidence="8 9">SV-16</strain>
    </source>
</reference>
<dbReference type="InterPro" id="IPR002676">
    <property type="entry name" value="RimM_N"/>
</dbReference>
<evidence type="ECO:0000313" key="9">
    <source>
        <dbReference type="Proteomes" id="UP000034287"/>
    </source>
</evidence>
<sequence>MKINIGRLVNFHGVQGEVKVLSDSDFTEERFAPGSEVEIKDGNYVIDSHRTHKNFHMLKFRGVTNLDQVEHLKGADLMQEDDAVEIELAENEFHYQEIIGLDVMIEGTLEKIGQVTDIFETGANDVWVVRGGREYMIPYIEDVVKEVDLENSRIIISPMEGMLE</sequence>
<organism evidence="8 9">
    <name type="scientific">Salinicoccus sediminis</name>
    <dbReference type="NCBI Taxonomy" id="1432562"/>
    <lineage>
        <taxon>Bacteria</taxon>
        <taxon>Bacillati</taxon>
        <taxon>Bacillota</taxon>
        <taxon>Bacilli</taxon>
        <taxon>Bacillales</taxon>
        <taxon>Staphylococcaceae</taxon>
        <taxon>Salinicoccus</taxon>
    </lineage>
</organism>
<keyword evidence="9" id="KW-1185">Reference proteome</keyword>
<dbReference type="Pfam" id="PF24986">
    <property type="entry name" value="PRC_RimM"/>
    <property type="match status" value="1"/>
</dbReference>
<keyword evidence="4 5" id="KW-0143">Chaperone</keyword>
<dbReference type="SUPFAM" id="SSF50346">
    <property type="entry name" value="PRC-barrel domain"/>
    <property type="match status" value="1"/>
</dbReference>
<comment type="subunit">
    <text evidence="5">Binds ribosomal protein uS19.</text>
</comment>
<dbReference type="GO" id="GO:0006364">
    <property type="term" value="P:rRNA processing"/>
    <property type="evidence" value="ECO:0007669"/>
    <property type="project" value="UniProtKB-UniRule"/>
</dbReference>
<comment type="function">
    <text evidence="5">An accessory protein needed during the final step in the assembly of 30S ribosomal subunit, possibly for assembly of the head region. Essential for efficient processing of 16S rRNA. May be needed both before and after RbfA during the maturation of 16S rRNA. It has affinity for free ribosomal 30S subunits but not for 70S ribosomes.</text>
</comment>
<evidence type="ECO:0000259" key="6">
    <source>
        <dbReference type="Pfam" id="PF01782"/>
    </source>
</evidence>
<comment type="domain">
    <text evidence="5">The PRC barrel domain binds ribosomal protein uS19.</text>
</comment>
<evidence type="ECO:0000256" key="1">
    <source>
        <dbReference type="ARBA" id="ARBA00022490"/>
    </source>
</evidence>
<dbReference type="Gene3D" id="2.40.30.60">
    <property type="entry name" value="RimM"/>
    <property type="match status" value="1"/>
</dbReference>
<dbReference type="GO" id="GO:0005840">
    <property type="term" value="C:ribosome"/>
    <property type="evidence" value="ECO:0007669"/>
    <property type="project" value="InterPro"/>
</dbReference>
<keyword evidence="2 5" id="KW-0690">Ribosome biogenesis</keyword>
<dbReference type="OrthoDB" id="9810331at2"/>
<accession>A0A0M2SQN7</accession>
<evidence type="ECO:0000313" key="8">
    <source>
        <dbReference type="EMBL" id="KKK35287.1"/>
    </source>
</evidence>
<evidence type="ECO:0000256" key="3">
    <source>
        <dbReference type="ARBA" id="ARBA00022552"/>
    </source>
</evidence>
<dbReference type="Gene3D" id="2.30.30.240">
    <property type="entry name" value="PRC-barrel domain"/>
    <property type="match status" value="1"/>
</dbReference>
<dbReference type="PATRIC" id="fig|1432562.3.peg.27"/>
<evidence type="ECO:0000256" key="4">
    <source>
        <dbReference type="ARBA" id="ARBA00023186"/>
    </source>
</evidence>
<comment type="caution">
    <text evidence="8">The sequence shown here is derived from an EMBL/GenBank/DDBJ whole genome shotgun (WGS) entry which is preliminary data.</text>
</comment>
<comment type="similarity">
    <text evidence="5">Belongs to the RimM family.</text>
</comment>
<comment type="subcellular location">
    <subcellularLocation>
        <location evidence="5">Cytoplasm</location>
    </subcellularLocation>
</comment>
<dbReference type="SUPFAM" id="SSF50447">
    <property type="entry name" value="Translation proteins"/>
    <property type="match status" value="1"/>
</dbReference>
<dbReference type="InterPro" id="IPR036976">
    <property type="entry name" value="RimM_N_sf"/>
</dbReference>
<dbReference type="PANTHER" id="PTHR33692:SF1">
    <property type="entry name" value="RIBOSOME MATURATION FACTOR RIMM"/>
    <property type="match status" value="1"/>
</dbReference>
<evidence type="ECO:0000259" key="7">
    <source>
        <dbReference type="Pfam" id="PF24986"/>
    </source>
</evidence>
<dbReference type="PANTHER" id="PTHR33692">
    <property type="entry name" value="RIBOSOME MATURATION FACTOR RIMM"/>
    <property type="match status" value="1"/>
</dbReference>
<dbReference type="InterPro" id="IPR011033">
    <property type="entry name" value="PRC_barrel-like_sf"/>
</dbReference>
<keyword evidence="1 5" id="KW-0963">Cytoplasm</keyword>
<proteinExistence type="inferred from homology"/>
<evidence type="ECO:0000256" key="5">
    <source>
        <dbReference type="HAMAP-Rule" id="MF_00014"/>
    </source>
</evidence>
<dbReference type="Proteomes" id="UP000034287">
    <property type="component" value="Unassembled WGS sequence"/>
</dbReference>
<dbReference type="AlphaFoldDB" id="A0A0M2SQN7"/>
<keyword evidence="3 5" id="KW-0698">rRNA processing</keyword>
<dbReference type="InterPro" id="IPR009000">
    <property type="entry name" value="Transl_B-barrel_sf"/>
</dbReference>